<gene>
    <name evidence="1" type="ORF">ASIM_LOCUS17398</name>
</gene>
<keyword evidence="2" id="KW-1185">Reference proteome</keyword>
<proteinExistence type="predicted"/>
<protein>
    <submittedName>
        <fullName evidence="3">Transmembrane protein</fullName>
    </submittedName>
</protein>
<accession>A0A0M3KAK0</accession>
<sequence>MGIILDYMMVMMMQIQYVSMHSEDFKEPREETVQPPIWYGLYSTVNSFDNTFFTVLSMNFDQKILDVVNESLSASVCVENSRREDDKD</sequence>
<reference evidence="3" key="1">
    <citation type="submission" date="2017-02" db="UniProtKB">
        <authorList>
            <consortium name="WormBaseParasite"/>
        </authorList>
    </citation>
    <scope>IDENTIFICATION</scope>
</reference>
<dbReference type="WBParaSite" id="ASIM_0001799601-mRNA-1">
    <property type="protein sequence ID" value="ASIM_0001799601-mRNA-1"/>
    <property type="gene ID" value="ASIM_0001799601"/>
</dbReference>
<evidence type="ECO:0000313" key="2">
    <source>
        <dbReference type="Proteomes" id="UP000267096"/>
    </source>
</evidence>
<evidence type="ECO:0000313" key="1">
    <source>
        <dbReference type="EMBL" id="VDK60290.1"/>
    </source>
</evidence>
<reference evidence="1 2" key="2">
    <citation type="submission" date="2018-11" db="EMBL/GenBank/DDBJ databases">
        <authorList>
            <consortium name="Pathogen Informatics"/>
        </authorList>
    </citation>
    <scope>NUCLEOTIDE SEQUENCE [LARGE SCALE GENOMIC DNA]</scope>
</reference>
<dbReference type="Proteomes" id="UP000267096">
    <property type="component" value="Unassembled WGS sequence"/>
</dbReference>
<dbReference type="AlphaFoldDB" id="A0A0M3KAK0"/>
<evidence type="ECO:0000313" key="3">
    <source>
        <dbReference type="WBParaSite" id="ASIM_0001799601-mRNA-1"/>
    </source>
</evidence>
<organism evidence="3">
    <name type="scientific">Anisakis simplex</name>
    <name type="common">Herring worm</name>
    <dbReference type="NCBI Taxonomy" id="6269"/>
    <lineage>
        <taxon>Eukaryota</taxon>
        <taxon>Metazoa</taxon>
        <taxon>Ecdysozoa</taxon>
        <taxon>Nematoda</taxon>
        <taxon>Chromadorea</taxon>
        <taxon>Rhabditida</taxon>
        <taxon>Spirurina</taxon>
        <taxon>Ascaridomorpha</taxon>
        <taxon>Ascaridoidea</taxon>
        <taxon>Anisakidae</taxon>
        <taxon>Anisakis</taxon>
        <taxon>Anisakis simplex complex</taxon>
    </lineage>
</organism>
<name>A0A0M3KAK0_ANISI</name>
<dbReference type="EMBL" id="UYRR01034074">
    <property type="protein sequence ID" value="VDK60290.1"/>
    <property type="molecule type" value="Genomic_DNA"/>
</dbReference>